<dbReference type="EMBL" id="EQ973215">
    <property type="protein sequence ID" value="EFR54395.1"/>
    <property type="molecule type" value="Genomic_DNA"/>
</dbReference>
<proteinExistence type="predicted"/>
<evidence type="ECO:0000313" key="1">
    <source>
        <dbReference type="EMBL" id="EFR54395.1"/>
    </source>
</evidence>
<keyword evidence="2" id="KW-1185">Reference proteome</keyword>
<name>A0ABN0BN44_BACFG</name>
<dbReference type="Proteomes" id="UP000005101">
    <property type="component" value="Unassembled WGS sequence"/>
</dbReference>
<protein>
    <submittedName>
        <fullName evidence="1">Uncharacterized protein</fullName>
    </submittedName>
</protein>
<sequence>MCRSVLLCGELSSKVPSLRPLSKKRVLIGWNKSLSVASCLFFGGDRLGRVATEAPFLSGRASVGL</sequence>
<reference evidence="1 2" key="1">
    <citation type="submission" date="2008-12" db="EMBL/GenBank/DDBJ databases">
        <title>Annotation of Bacteroides fragilis strain 3_1_12.</title>
        <authorList>
            <consortium name="The Broad Institute Genome Sequencing Platform"/>
            <person name="Ward D."/>
            <person name="Young S.K."/>
            <person name="Kodira C.D."/>
            <person name="Zeng Q."/>
            <person name="Koehrsen M."/>
            <person name="Alvarado L."/>
            <person name="Berlin A."/>
            <person name="Borenstein D."/>
            <person name="Chen Z."/>
            <person name="Engels R."/>
            <person name="Freedman E."/>
            <person name="Gellesch M."/>
            <person name="Goldberg J."/>
            <person name="Griggs A."/>
            <person name="Gujja S."/>
            <person name="Heiman D."/>
            <person name="Hepburn T."/>
            <person name="Howarth C."/>
            <person name="Jen D."/>
            <person name="Larson L."/>
            <person name="Lewis B."/>
            <person name="Mehta T."/>
            <person name="Park D."/>
            <person name="Pearson M."/>
            <person name="Roberts A."/>
            <person name="Saif S."/>
            <person name="Shea T."/>
            <person name="Shenoy N."/>
            <person name="Sisk P."/>
            <person name="Stolte C."/>
            <person name="Sykes S."/>
            <person name="Walk T."/>
            <person name="White J."/>
            <person name="Yandava C."/>
            <person name="Allen-Vercoe E."/>
            <person name="Strauss J."/>
            <person name="Ambrose C."/>
            <person name="Lander E."/>
            <person name="Nusbaum C."/>
            <person name="Galagan J."/>
            <person name="Birren B."/>
        </authorList>
    </citation>
    <scope>NUCLEOTIDE SEQUENCE [LARGE SCALE GENOMIC DNA]</scope>
    <source>
        <strain evidence="1 2">3_1_12</strain>
    </source>
</reference>
<evidence type="ECO:0000313" key="2">
    <source>
        <dbReference type="Proteomes" id="UP000005101"/>
    </source>
</evidence>
<organism evidence="1 2">
    <name type="scientific">Bacteroides fragilis 3_1_12</name>
    <dbReference type="NCBI Taxonomy" id="457424"/>
    <lineage>
        <taxon>Bacteria</taxon>
        <taxon>Pseudomonadati</taxon>
        <taxon>Bacteroidota</taxon>
        <taxon>Bacteroidia</taxon>
        <taxon>Bacteroidales</taxon>
        <taxon>Bacteroidaceae</taxon>
        <taxon>Bacteroides</taxon>
    </lineage>
</organism>
<accession>A0ABN0BN44</accession>
<gene>
    <name evidence="1" type="ORF">BFAG_03093</name>
</gene>